<dbReference type="RefSeq" id="WP_101185338.1">
    <property type="nucleotide sequence ID" value="NZ_CP031218.1"/>
</dbReference>
<dbReference type="Proteomes" id="UP000233248">
    <property type="component" value="Unassembled WGS sequence"/>
</dbReference>
<dbReference type="CDD" id="cd00085">
    <property type="entry name" value="HNHc"/>
    <property type="match status" value="1"/>
</dbReference>
<organism evidence="2 3">
    <name type="scientific">Malaciobacter halophilus</name>
    <dbReference type="NCBI Taxonomy" id="197482"/>
    <lineage>
        <taxon>Bacteria</taxon>
        <taxon>Pseudomonadati</taxon>
        <taxon>Campylobacterota</taxon>
        <taxon>Epsilonproteobacteria</taxon>
        <taxon>Campylobacterales</taxon>
        <taxon>Arcobacteraceae</taxon>
        <taxon>Malaciobacter</taxon>
    </lineage>
</organism>
<gene>
    <name evidence="2" type="ORF">CP960_10265</name>
</gene>
<name>A0A2N1J193_9BACT</name>
<protein>
    <recommendedName>
        <fullName evidence="1">DUF637 domain-containing protein</fullName>
    </recommendedName>
</protein>
<dbReference type="InterPro" id="IPR006915">
    <property type="entry name" value="DUF637_hemagglutn_put"/>
</dbReference>
<dbReference type="KEGG" id="ahs:AHALO_0123"/>
<proteinExistence type="predicted"/>
<dbReference type="OrthoDB" id="8708111at2"/>
<dbReference type="AlphaFoldDB" id="A0A2N1J193"/>
<dbReference type="InterPro" id="IPR003615">
    <property type="entry name" value="HNH_nuc"/>
</dbReference>
<evidence type="ECO:0000313" key="3">
    <source>
        <dbReference type="Proteomes" id="UP000233248"/>
    </source>
</evidence>
<sequence length="482" mass="52433">MGALIVQAVATYLTYGAGSELTAGISNTALKAATRAVVSQMISAAATSAITGNSLKLDAKSMIQSAVTAGVLSYAQGLTELDKLNQLNLGEVGTKIAKVTLDATIKSGVNSAINGTVFKNGFVNALIVDSAFKYIGHELYSENSAYKDVLPPKTVTHAILGGTVAKLQGGDFTSGAISTAVSHVTAEAMVNHYMDDVLTNKISEEELSARTKFVANLTSTVVNKIARPNQSDKDLNISNQIGQSNVENNSLKLITTAIKIARKIKKIEGKITKDKLKDIGLDEIADILEDGSTILDPSSSIAEKAMAAADLIIWTELNNKKTKVASKIDDKKFDNLAGTPLSKDVKAYAKDLEKIGNLKISSEQKDLLNNALKGKKYKKLTDEEYTLHIKNFNKASTKKRLRREWEENTGQKWPTYTREDGKIVNYDLHHIIEKQNGGPHEWWNMMPLRGGKNDKGQNTHQGSIHQTESIKMHTCMGINKEE</sequence>
<reference evidence="2 3" key="1">
    <citation type="submission" date="2017-09" db="EMBL/GenBank/DDBJ databases">
        <title>Genomics of the genus Arcobacter.</title>
        <authorList>
            <person name="Perez-Cataluna A."/>
            <person name="Figueras M.J."/>
            <person name="Salas-Masso N."/>
        </authorList>
    </citation>
    <scope>NUCLEOTIDE SEQUENCE [LARGE SCALE GENOMIC DNA]</scope>
    <source>
        <strain evidence="2 3">DSM 18005</strain>
    </source>
</reference>
<dbReference type="Pfam" id="PF04830">
    <property type="entry name" value="DUF637"/>
    <property type="match status" value="1"/>
</dbReference>
<keyword evidence="3" id="KW-1185">Reference proteome</keyword>
<evidence type="ECO:0000313" key="2">
    <source>
        <dbReference type="EMBL" id="PKI80323.1"/>
    </source>
</evidence>
<dbReference type="EMBL" id="NXIF01000038">
    <property type="protein sequence ID" value="PKI80323.1"/>
    <property type="molecule type" value="Genomic_DNA"/>
</dbReference>
<evidence type="ECO:0000259" key="1">
    <source>
        <dbReference type="Pfam" id="PF04830"/>
    </source>
</evidence>
<accession>A0A2N1J193</accession>
<comment type="caution">
    <text evidence="2">The sequence shown here is derived from an EMBL/GenBank/DDBJ whole genome shotgun (WGS) entry which is preliminary data.</text>
</comment>
<feature type="domain" description="DUF637" evidence="1">
    <location>
        <begin position="36"/>
        <end position="177"/>
    </location>
</feature>